<protein>
    <submittedName>
        <fullName evidence="3">Uncharacterized protein</fullName>
    </submittedName>
</protein>
<keyword evidence="2" id="KW-0812">Transmembrane</keyword>
<dbReference type="GeneID" id="26902041"/>
<feature type="compositionally biased region" description="Basic and acidic residues" evidence="1">
    <location>
        <begin position="147"/>
        <end position="165"/>
    </location>
</feature>
<keyword evidence="4" id="KW-1185">Reference proteome</keyword>
<proteinExistence type="predicted"/>
<evidence type="ECO:0000313" key="3">
    <source>
        <dbReference type="EMBL" id="KPA85447.1"/>
    </source>
</evidence>
<dbReference type="OMA" id="EFNTRSY"/>
<feature type="region of interest" description="Disordered" evidence="1">
    <location>
        <begin position="147"/>
        <end position="181"/>
    </location>
</feature>
<accession>A0A0M9G9F7</accession>
<dbReference type="AlphaFoldDB" id="A0A0M9G9F7"/>
<gene>
    <name evidence="3" type="ORF">ABB37_01746</name>
</gene>
<dbReference type="OrthoDB" id="269986at2759"/>
<dbReference type="RefSeq" id="XP_015663886.1">
    <property type="nucleotide sequence ID" value="XM_015798366.1"/>
</dbReference>
<feature type="transmembrane region" description="Helical" evidence="2">
    <location>
        <begin position="61"/>
        <end position="85"/>
    </location>
</feature>
<comment type="caution">
    <text evidence="3">The sequence shown here is derived from an EMBL/GenBank/DDBJ whole genome shotgun (WGS) entry which is preliminary data.</text>
</comment>
<evidence type="ECO:0000313" key="4">
    <source>
        <dbReference type="Proteomes" id="UP000037923"/>
    </source>
</evidence>
<reference evidence="3 4" key="1">
    <citation type="submission" date="2015-07" db="EMBL/GenBank/DDBJ databases">
        <title>High-quality genome of monoxenous trypanosomatid Leptomonas pyrrhocoris.</title>
        <authorList>
            <person name="Flegontov P."/>
            <person name="Butenko A."/>
            <person name="Firsov S."/>
            <person name="Vlcek C."/>
            <person name="Logacheva M.D."/>
            <person name="Field M."/>
            <person name="Filatov D."/>
            <person name="Flegontova O."/>
            <person name="Gerasimov E."/>
            <person name="Jackson A.P."/>
            <person name="Kelly S."/>
            <person name="Opperdoes F."/>
            <person name="O'Reilly A."/>
            <person name="Votypka J."/>
            <person name="Yurchenko V."/>
            <person name="Lukes J."/>
        </authorList>
    </citation>
    <scope>NUCLEOTIDE SEQUENCE [LARGE SCALE GENOMIC DNA]</scope>
    <source>
        <strain evidence="3">H10</strain>
    </source>
</reference>
<organism evidence="3 4">
    <name type="scientific">Leptomonas pyrrhocoris</name>
    <name type="common">Firebug parasite</name>
    <dbReference type="NCBI Taxonomy" id="157538"/>
    <lineage>
        <taxon>Eukaryota</taxon>
        <taxon>Discoba</taxon>
        <taxon>Euglenozoa</taxon>
        <taxon>Kinetoplastea</taxon>
        <taxon>Metakinetoplastina</taxon>
        <taxon>Trypanosomatida</taxon>
        <taxon>Trypanosomatidae</taxon>
        <taxon>Leishmaniinae</taxon>
        <taxon>Leptomonas</taxon>
    </lineage>
</organism>
<keyword evidence="2" id="KW-1133">Transmembrane helix</keyword>
<evidence type="ECO:0000256" key="2">
    <source>
        <dbReference type="SAM" id="Phobius"/>
    </source>
</evidence>
<dbReference type="Proteomes" id="UP000037923">
    <property type="component" value="Unassembled WGS sequence"/>
</dbReference>
<dbReference type="EMBL" id="LGTL01000002">
    <property type="protein sequence ID" value="KPA85447.1"/>
    <property type="molecule type" value="Genomic_DNA"/>
</dbReference>
<keyword evidence="2" id="KW-0472">Membrane</keyword>
<dbReference type="VEuPathDB" id="TriTrypDB:LpyrH10_02_7200"/>
<sequence>MFLRSLVSWAYGYVKGVAKQYLYNETLGLAQEMLLADSISDAAELFIGAASKGGESFWMDFILVLSVLIIVLMMTTCVVRFSIWICIGIPLAARDLEQIRAGKKDYQIQAAREKEERKKRVENGEEEAFVPPEKDLQEVSELLAKMRQEQDKKPGEADKTKEQGKEVTFTPTSRRPAQNARATPASILRGFPEVDFMATSPGQKYFLVGCRSKRRTSLYPQSDATAFMERGKELQEKHFTDVNATVTTAVGLEQKAEIFAASFSADDARLVVGERFTDKFVCFTLSGRTNVSLVLLWSMKLPGHRLVSSVPRWAPLGTAGILSIVDAAAEVEAITRGPAETATAHKEKFKVGSALAWAVSDDRVAIGGAFLREPRLARVVQRPSSAGIALETYVVFPNPQKLRVTALAFVTPNAPEFNTRSYMIVFTENGVGTIYDLGSLASQNTPQAVCTFADTDFAEYRSNAPVRIITAVRGKAYHEVLRVALVRGSNVSVYEQRGKATDGVFQLIRITDIFDAQEGDMIRNAAFLQNGLGLATCGNADGRHVRMFTLPAEGKTA</sequence>
<name>A0A0M9G9F7_LEPPY</name>
<evidence type="ECO:0000256" key="1">
    <source>
        <dbReference type="SAM" id="MobiDB-lite"/>
    </source>
</evidence>